<sequence>MDLYGIVEEISFISDKEKTMIFIRLFGSPSITRDGTPLTFPFKKVEALAYLLTSPGRHDRRRLAHLLWPDKDEERSLKNLRNALYRLRVTLPKNAVLSKEGRVFLSPDGVKTELEFMENLSSLPERDLRRMGQPFLDGFSLDDGEEFNRWTQERRDTLRKRYLDEVISEAQKAGEKGDDARATSLLQNALSAAPWDEEIARELMKSLKRKGNLPKVVATYTEFSKTLRDEMGLDPSPATVDLYRSIFRTMDVPSEETDERYHIELPRSDRDLLETLSVFGTATSLEDLEACSNQNGKNLEESALRLEEKGLISLSRSSKSALALRINSSQLERSLYESISPFKRALIHRKILKLKTPCSIWTFSPPEDCRNLIRHSDNGGSLEDRISTRIRYLRLLSIGLCQGYPPIADPILIKLEEDGVSHSDIDDLTISIRDLLGRLETGYGGDRIPQQRRMFTCLSGFHSVWKGLIDQGKAELELALEKSVEAEDHETASEALCGLCLMAIRLSDRRAIGDYSEMLLQKGKDNPLTRALCYRLQGENANGKDPQKAIDLTERAMAEIENLRASGFGYTAMEAMVWGGMSAMAMETGEFGESERCLRKGLSRLIGGGIRHGRWIFHSALAYIAWKKSDVKSMSDEAAKAKESVDEVIYGDLGILYNGIQALAAAAGGQSREEVNCHIGRARFSASWLNGENRTVQFLKEVEKKLKS</sequence>
<keyword evidence="3" id="KW-1185">Reference proteome</keyword>
<organism evidence="2 3">
    <name type="scientific">Dethiosulfovibrio marinus</name>
    <dbReference type="NCBI Taxonomy" id="133532"/>
    <lineage>
        <taxon>Bacteria</taxon>
        <taxon>Thermotogati</taxon>
        <taxon>Synergistota</taxon>
        <taxon>Synergistia</taxon>
        <taxon>Synergistales</taxon>
        <taxon>Dethiosulfovibrionaceae</taxon>
        <taxon>Dethiosulfovibrio</taxon>
    </lineage>
</organism>
<dbReference type="InterPro" id="IPR051677">
    <property type="entry name" value="AfsR-DnrI-RedD_regulator"/>
</dbReference>
<feature type="domain" description="Bacterial transcriptional activator" evidence="1">
    <location>
        <begin position="126"/>
        <end position="247"/>
    </location>
</feature>
<evidence type="ECO:0000313" key="3">
    <source>
        <dbReference type="Proteomes" id="UP001200430"/>
    </source>
</evidence>
<dbReference type="Gene3D" id="1.25.40.10">
    <property type="entry name" value="Tetratricopeptide repeat domain"/>
    <property type="match status" value="1"/>
</dbReference>
<dbReference type="InterPro" id="IPR036388">
    <property type="entry name" value="WH-like_DNA-bd_sf"/>
</dbReference>
<dbReference type="Gene3D" id="1.10.10.10">
    <property type="entry name" value="Winged helix-like DNA-binding domain superfamily/Winged helix DNA-binding domain"/>
    <property type="match status" value="1"/>
</dbReference>
<dbReference type="PANTHER" id="PTHR35807">
    <property type="entry name" value="TRANSCRIPTIONAL REGULATOR REDD-RELATED"/>
    <property type="match status" value="1"/>
</dbReference>
<dbReference type="SUPFAM" id="SSF48452">
    <property type="entry name" value="TPR-like"/>
    <property type="match status" value="1"/>
</dbReference>
<evidence type="ECO:0000259" key="1">
    <source>
        <dbReference type="SMART" id="SM01043"/>
    </source>
</evidence>
<dbReference type="InterPro" id="IPR016032">
    <property type="entry name" value="Sig_transdc_resp-reg_C-effctor"/>
</dbReference>
<reference evidence="2 3" key="1">
    <citation type="submission" date="2022-01" db="EMBL/GenBank/DDBJ databases">
        <title>Dethiosulfovibrio faecalis sp. nov., a novel proteolytic, non-sulfur-reducing bacterium isolated from a marine aquaculture solid waste bioreactor.</title>
        <authorList>
            <person name="Grabowski S."/>
            <person name="Apolinario E."/>
            <person name="Schneider N."/>
            <person name="Marshall C.W."/>
            <person name="Sowers K.R."/>
        </authorList>
    </citation>
    <scope>NUCLEOTIDE SEQUENCE [LARGE SCALE GENOMIC DNA]</scope>
    <source>
        <strain evidence="2 3">DSM 12537</strain>
    </source>
</reference>
<evidence type="ECO:0000313" key="2">
    <source>
        <dbReference type="EMBL" id="MCF4143622.1"/>
    </source>
</evidence>
<gene>
    <name evidence="2" type="ORF">L2W38_12465</name>
</gene>
<dbReference type="Proteomes" id="UP001200430">
    <property type="component" value="Unassembled WGS sequence"/>
</dbReference>
<dbReference type="InterPro" id="IPR011990">
    <property type="entry name" value="TPR-like_helical_dom_sf"/>
</dbReference>
<dbReference type="SMART" id="SM01043">
    <property type="entry name" value="BTAD"/>
    <property type="match status" value="1"/>
</dbReference>
<name>A0ABS9ER01_9BACT</name>
<dbReference type="SUPFAM" id="SSF46894">
    <property type="entry name" value="C-terminal effector domain of the bipartite response regulators"/>
    <property type="match status" value="1"/>
</dbReference>
<dbReference type="InterPro" id="IPR005158">
    <property type="entry name" value="BTAD"/>
</dbReference>
<proteinExistence type="predicted"/>
<dbReference type="EMBL" id="JAKGUD010000020">
    <property type="protein sequence ID" value="MCF4143622.1"/>
    <property type="molecule type" value="Genomic_DNA"/>
</dbReference>
<dbReference type="RefSeq" id="WP_236100380.1">
    <property type="nucleotide sequence ID" value="NZ_JAKGUD010000020.1"/>
</dbReference>
<protein>
    <recommendedName>
        <fullName evidence="1">Bacterial transcriptional activator domain-containing protein</fullName>
    </recommendedName>
</protein>
<accession>A0ABS9ER01</accession>
<comment type="caution">
    <text evidence="2">The sequence shown here is derived from an EMBL/GenBank/DDBJ whole genome shotgun (WGS) entry which is preliminary data.</text>
</comment>
<dbReference type="Pfam" id="PF03704">
    <property type="entry name" value="BTAD"/>
    <property type="match status" value="1"/>
</dbReference>